<comment type="subcellular location">
    <subcellularLocation>
        <location evidence="1">Membrane</location>
        <topology evidence="1">Multi-pass membrane protein</topology>
    </subcellularLocation>
</comment>
<proteinExistence type="predicted"/>
<dbReference type="GO" id="GO:0005261">
    <property type="term" value="F:monoatomic cation channel activity"/>
    <property type="evidence" value="ECO:0007669"/>
    <property type="project" value="TreeGrafter"/>
</dbReference>
<accession>A0A068WSI4</accession>
<keyword evidence="5" id="KW-0040">ANK repeat</keyword>
<feature type="repeat" description="ANK" evidence="5">
    <location>
        <begin position="206"/>
        <end position="228"/>
    </location>
</feature>
<dbReference type="PANTHER" id="PTHR13800">
    <property type="entry name" value="TRANSIENT RECEPTOR POTENTIAL CATION CHANNEL, SUBFAMILY M, MEMBER 6"/>
    <property type="match status" value="1"/>
</dbReference>
<reference evidence="9" key="2">
    <citation type="submission" date="2014-06" db="EMBL/GenBank/DDBJ databases">
        <authorList>
            <person name="Aslett M."/>
        </authorList>
    </citation>
    <scope>NUCLEOTIDE SEQUENCE</scope>
</reference>
<evidence type="ECO:0000256" key="2">
    <source>
        <dbReference type="ARBA" id="ARBA00022692"/>
    </source>
</evidence>
<evidence type="ECO:0000256" key="5">
    <source>
        <dbReference type="PROSITE-ProRule" id="PRU00023"/>
    </source>
</evidence>
<dbReference type="SUPFAM" id="SSF48403">
    <property type="entry name" value="Ankyrin repeat"/>
    <property type="match status" value="1"/>
</dbReference>
<dbReference type="GO" id="GO:0030001">
    <property type="term" value="P:metal ion transport"/>
    <property type="evidence" value="ECO:0007669"/>
    <property type="project" value="TreeGrafter"/>
</dbReference>
<keyword evidence="9" id="KW-0675">Receptor</keyword>
<dbReference type="SMART" id="SM00248">
    <property type="entry name" value="ANK"/>
    <property type="match status" value="6"/>
</dbReference>
<name>A0A068WSI4_ECHGR</name>
<feature type="domain" description="Ion transport" evidence="8">
    <location>
        <begin position="830"/>
        <end position="1092"/>
    </location>
</feature>
<keyword evidence="2 7" id="KW-0812">Transmembrane</keyword>
<dbReference type="Pfam" id="PF00520">
    <property type="entry name" value="Ion_trans"/>
    <property type="match status" value="1"/>
</dbReference>
<keyword evidence="4 7" id="KW-0472">Membrane</keyword>
<dbReference type="GO" id="GO:0005886">
    <property type="term" value="C:plasma membrane"/>
    <property type="evidence" value="ECO:0007669"/>
    <property type="project" value="TreeGrafter"/>
</dbReference>
<protein>
    <submittedName>
        <fullName evidence="9 11">Transient receptor potential cation channel</fullName>
    </submittedName>
</protein>
<evidence type="ECO:0000256" key="1">
    <source>
        <dbReference type="ARBA" id="ARBA00004141"/>
    </source>
</evidence>
<dbReference type="PROSITE" id="PS50088">
    <property type="entry name" value="ANK_REPEAT"/>
    <property type="match status" value="2"/>
</dbReference>
<dbReference type="InterPro" id="IPR036770">
    <property type="entry name" value="Ankyrin_rpt-contain_sf"/>
</dbReference>
<evidence type="ECO:0000256" key="6">
    <source>
        <dbReference type="SAM" id="MobiDB-lite"/>
    </source>
</evidence>
<feature type="transmembrane region" description="Helical" evidence="7">
    <location>
        <begin position="1060"/>
        <end position="1085"/>
    </location>
</feature>
<evidence type="ECO:0000259" key="8">
    <source>
        <dbReference type="Pfam" id="PF00520"/>
    </source>
</evidence>
<evidence type="ECO:0000256" key="7">
    <source>
        <dbReference type="SAM" id="Phobius"/>
    </source>
</evidence>
<evidence type="ECO:0000313" key="11">
    <source>
        <dbReference type="WBParaSite" id="EgrG_001087300"/>
    </source>
</evidence>
<organism evidence="9">
    <name type="scientific">Echinococcus granulosus</name>
    <name type="common">Hydatid tapeworm</name>
    <dbReference type="NCBI Taxonomy" id="6210"/>
    <lineage>
        <taxon>Eukaryota</taxon>
        <taxon>Metazoa</taxon>
        <taxon>Spiralia</taxon>
        <taxon>Lophotrochozoa</taxon>
        <taxon>Platyhelminthes</taxon>
        <taxon>Cestoda</taxon>
        <taxon>Eucestoda</taxon>
        <taxon>Cyclophyllidea</taxon>
        <taxon>Taeniidae</taxon>
        <taxon>Echinococcus</taxon>
        <taxon>Echinococcus granulosus group</taxon>
    </lineage>
</organism>
<dbReference type="PROSITE" id="PS50297">
    <property type="entry name" value="ANK_REP_REGION"/>
    <property type="match status" value="1"/>
</dbReference>
<feature type="repeat" description="ANK" evidence="5">
    <location>
        <begin position="172"/>
        <end position="205"/>
    </location>
</feature>
<feature type="region of interest" description="Disordered" evidence="6">
    <location>
        <begin position="1152"/>
        <end position="1178"/>
    </location>
</feature>
<dbReference type="InterPro" id="IPR050927">
    <property type="entry name" value="TRPM"/>
</dbReference>
<evidence type="ECO:0000313" key="10">
    <source>
        <dbReference type="Proteomes" id="UP000492820"/>
    </source>
</evidence>
<dbReference type="Proteomes" id="UP000492820">
    <property type="component" value="Unassembled WGS sequence"/>
</dbReference>
<dbReference type="Gene3D" id="1.25.40.20">
    <property type="entry name" value="Ankyrin repeat-containing domain"/>
    <property type="match status" value="2"/>
</dbReference>
<dbReference type="InterPro" id="IPR005821">
    <property type="entry name" value="Ion_trans_dom"/>
</dbReference>
<feature type="region of interest" description="Disordered" evidence="6">
    <location>
        <begin position="1"/>
        <end position="25"/>
    </location>
</feature>
<feature type="transmembrane region" description="Helical" evidence="7">
    <location>
        <begin position="975"/>
        <end position="997"/>
    </location>
</feature>
<gene>
    <name evidence="11" type="primary">EGR_08841</name>
    <name evidence="9" type="ORF">EgrG_001087300</name>
</gene>
<keyword evidence="3 7" id="KW-1133">Transmembrane helix</keyword>
<dbReference type="OrthoDB" id="194358at2759"/>
<dbReference type="WBParaSite" id="EgrG_001087300">
    <property type="protein sequence ID" value="EgrG_001087300"/>
    <property type="gene ID" value="EgrG_001087300"/>
</dbReference>
<evidence type="ECO:0000313" key="9">
    <source>
        <dbReference type="EMBL" id="CDS23111.1"/>
    </source>
</evidence>
<dbReference type="InterPro" id="IPR002110">
    <property type="entry name" value="Ankyrin_rpt"/>
</dbReference>
<dbReference type="Pfam" id="PF00023">
    <property type="entry name" value="Ank"/>
    <property type="match status" value="1"/>
</dbReference>
<dbReference type="EMBL" id="LK028589">
    <property type="protein sequence ID" value="CDS23111.1"/>
    <property type="molecule type" value="Genomic_DNA"/>
</dbReference>
<sequence length="1377" mass="154628">MSNSSTLHLGSGGVGGSPSHHSRHEGHKKLGVAFTIGSDSSQTPTISLPQSLDIKDGKKAFALKIAGALPSGGSSPAKIIHAFIHVKDYEGLDRYLSKYTVDKEVLDFALQKACIASNAEAVDVLASHGANVDFVDQFGTTLLHFAMRGGGNPEVILALLRHGMQCRDWRNEGQNLLNWACQWGHLAIVSDLIENRGADIHESDNHGRLPIHVAATYGRPSVLSYLIEAYSHRLRPSAIPKVFLDAIAELNESDEDHDSLILDVNTTAGRNNEDPSKLAKIAAAANYLDNLQRTPLHCASSEEAVNDYPECISILLQSGGDPMLRTLQGKTALDLAYEAGRAKVLIDIMPTAMMVELLMRINDVVPRSVRQKYSENISTKRTRESPSVSIQQLNRKVSVSAPRSSLIRRHPAVGPTDGKEDNVNNVAIWRKILLNDDIEMLESWRDSLLWCQEDPGYLKKRKEIRGRALKKSFLLDKPSPMDFETSQGLTAFQRSELFFDCYENGTGVHSYIQSNFAINIKAHDFLTVLRSLTGLVVFEQLMVDGVVILSPLHTSILFLALLCGRFRVAELLLRMRQFDLIPASILVVLILHRLYQEPTFPEQVRCELQQIASLVEAIAVDVLTLVSLKDNTPEKEICRGILNAPLRICGDLSLIDLCAQAKCTNLLSLPICQRVLDERWRGVLTHLPNWIGFVSRFCPLVAIAFLERRARKERAKALADFIADAASYTTPNANSTNNTKHPSMETDFFSTFNKDGDPWKSTTVTASPHHKRGTRSKDHSTSILPMIREKKASAPTPLTVYDRLSRQYGWQGSPRLSFVKAIYASPEVKFFFHSIFHVIFLATFTVVLVNSLHYKLRVTECCAIAYVIGYAVEEIRQIIIESLRGQFSNYFKDSWNTLEICAITFTLIGFWARVGKINQWAPPEREAYDPSFYIARVCYLFGLHLFCMRTLFITSISPIIGPRLKMMADMLRKDLVPLIIVFAIFIFSYGVSFQGLMYPNSYIQQTLSNGTKVYGRLPFLSTVEKLISRAFYSMFEVSVALEEAECRPEEECGSQLGNKLVILFVLIAYTVIVNLILINLLIALFSNTVSRIGMQSTAHWLADRYQMVKEYQDKSMFPPPLNLLSIMVEICFCSSQICRCCCRHRHQKNGKSEAKGINSRSGTAGHRGNISASESRSSMDLDDIESQHHITSNTHICVDKEFELYHNVAKRKWNKQLRNSRRVQKLTHNLRSALWGRRTETEAVLQFILVQSFALKDRRYTIGTTNTALPSGCTSITTAAGTIEHRLQALEKRLDDWLPRLIEELKALKEAQRSPYSPPDFQMSQTLEPGEGSERIHVNTDGLQAPTLSESSERASGISMRVHQPYDLLYRRPVSKL</sequence>
<evidence type="ECO:0000256" key="3">
    <source>
        <dbReference type="ARBA" id="ARBA00022989"/>
    </source>
</evidence>
<evidence type="ECO:0000256" key="4">
    <source>
        <dbReference type="ARBA" id="ARBA00023136"/>
    </source>
</evidence>
<feature type="region of interest" description="Disordered" evidence="6">
    <location>
        <begin position="1313"/>
        <end position="1337"/>
    </location>
</feature>
<dbReference type="PANTHER" id="PTHR13800:SF1">
    <property type="entry name" value="TRANSIENT RECEPTOR POTENTIAL CATION CHANNEL TRPM"/>
    <property type="match status" value="1"/>
</dbReference>
<reference evidence="11" key="3">
    <citation type="submission" date="2020-10" db="UniProtKB">
        <authorList>
            <consortium name="WormBaseParasite"/>
        </authorList>
    </citation>
    <scope>IDENTIFICATION</scope>
</reference>
<dbReference type="Pfam" id="PF12796">
    <property type="entry name" value="Ank_2"/>
    <property type="match status" value="1"/>
</dbReference>
<reference evidence="9 10" key="1">
    <citation type="journal article" date="2013" name="Nature">
        <title>The genomes of four tapeworm species reveal adaptations to parasitism.</title>
        <authorList>
            <person name="Tsai I.J."/>
            <person name="Zarowiecki M."/>
            <person name="Holroyd N."/>
            <person name="Garciarrubio A."/>
            <person name="Sanchez-Flores A."/>
            <person name="Brooks K.L."/>
            <person name="Tracey A."/>
            <person name="Bobes R.J."/>
            <person name="Fragoso G."/>
            <person name="Sciutto E."/>
            <person name="Aslett M."/>
            <person name="Beasley H."/>
            <person name="Bennett H.M."/>
            <person name="Cai J."/>
            <person name="Camicia F."/>
            <person name="Clark R."/>
            <person name="Cucher M."/>
            <person name="De Silva N."/>
            <person name="Day T.A."/>
            <person name="Deplazes P."/>
            <person name="Estrada K."/>
            <person name="Fernandez C."/>
            <person name="Holland P.W."/>
            <person name="Hou J."/>
            <person name="Hu S."/>
            <person name="Huckvale T."/>
            <person name="Hung S.S."/>
            <person name="Kamenetzky L."/>
            <person name="Keane J.A."/>
            <person name="Kiss F."/>
            <person name="Koziol U."/>
            <person name="Lambert O."/>
            <person name="Liu K."/>
            <person name="Luo X."/>
            <person name="Luo Y."/>
            <person name="Macchiaroli N."/>
            <person name="Nichol S."/>
            <person name="Paps J."/>
            <person name="Parkinson J."/>
            <person name="Pouchkina-Stantcheva N."/>
            <person name="Riddiford N."/>
            <person name="Rosenzvit M."/>
            <person name="Salinas G."/>
            <person name="Wasmuth J.D."/>
            <person name="Zamanian M."/>
            <person name="Zheng Y."/>
            <person name="Cai X."/>
            <person name="Soberon X."/>
            <person name="Olson P.D."/>
            <person name="Laclette J.P."/>
            <person name="Brehm K."/>
            <person name="Berriman M."/>
            <person name="Garciarrubio A."/>
            <person name="Bobes R.J."/>
            <person name="Fragoso G."/>
            <person name="Sanchez-Flores A."/>
            <person name="Estrada K."/>
            <person name="Cevallos M.A."/>
            <person name="Morett E."/>
            <person name="Gonzalez V."/>
            <person name="Portillo T."/>
            <person name="Ochoa-Leyva A."/>
            <person name="Jose M.V."/>
            <person name="Sciutto E."/>
            <person name="Landa A."/>
            <person name="Jimenez L."/>
            <person name="Valdes V."/>
            <person name="Carrero J.C."/>
            <person name="Larralde C."/>
            <person name="Morales-Montor J."/>
            <person name="Limon-Lason J."/>
            <person name="Soberon X."/>
            <person name="Laclette J.P."/>
        </authorList>
    </citation>
    <scope>NUCLEOTIDE SEQUENCE [LARGE SCALE GENOMIC DNA]</scope>
</reference>
<feature type="transmembrane region" description="Helical" evidence="7">
    <location>
        <begin position="830"/>
        <end position="848"/>
    </location>
</feature>
<feature type="transmembrane region" description="Helical" evidence="7">
    <location>
        <begin position="932"/>
        <end position="954"/>
    </location>
</feature>